<evidence type="ECO:0000256" key="9">
    <source>
        <dbReference type="ARBA" id="ARBA00023049"/>
    </source>
</evidence>
<evidence type="ECO:0000256" key="2">
    <source>
        <dbReference type="ARBA" id="ARBA00005988"/>
    </source>
</evidence>
<evidence type="ECO:0000256" key="8">
    <source>
        <dbReference type="ARBA" id="ARBA00022833"/>
    </source>
</evidence>
<proteinExistence type="inferred from homology"/>
<dbReference type="GO" id="GO:0008270">
    <property type="term" value="F:zinc ion binding"/>
    <property type="evidence" value="ECO:0007669"/>
    <property type="project" value="InterPro"/>
</dbReference>
<dbReference type="Pfam" id="PF00246">
    <property type="entry name" value="Peptidase_M14"/>
    <property type="match status" value="1"/>
</dbReference>
<dbReference type="PROSITE" id="PS52035">
    <property type="entry name" value="PEPTIDASE_M14"/>
    <property type="match status" value="1"/>
</dbReference>
<dbReference type="GO" id="GO:0004181">
    <property type="term" value="F:metallocarboxypeptidase activity"/>
    <property type="evidence" value="ECO:0007669"/>
    <property type="project" value="InterPro"/>
</dbReference>
<dbReference type="EMBL" id="ML210210">
    <property type="protein sequence ID" value="TFK23888.1"/>
    <property type="molecule type" value="Genomic_DNA"/>
</dbReference>
<evidence type="ECO:0000256" key="7">
    <source>
        <dbReference type="ARBA" id="ARBA00022801"/>
    </source>
</evidence>
<dbReference type="GO" id="GO:0005615">
    <property type="term" value="C:extracellular space"/>
    <property type="evidence" value="ECO:0007669"/>
    <property type="project" value="TreeGrafter"/>
</dbReference>
<evidence type="ECO:0000313" key="14">
    <source>
        <dbReference type="Proteomes" id="UP000307440"/>
    </source>
</evidence>
<keyword evidence="7" id="KW-0378">Hydrolase</keyword>
<dbReference type="GO" id="GO:0006508">
    <property type="term" value="P:proteolysis"/>
    <property type="evidence" value="ECO:0007669"/>
    <property type="project" value="UniProtKB-KW"/>
</dbReference>
<dbReference type="OrthoDB" id="3626597at2759"/>
<name>A0A5C3L6P5_COPMA</name>
<gene>
    <name evidence="13" type="ORF">FA15DRAFT_641914</name>
</gene>
<dbReference type="FunFam" id="3.40.630.10:FF:000084">
    <property type="entry name" value="Carboxypeptidase B2"/>
    <property type="match status" value="1"/>
</dbReference>
<evidence type="ECO:0000256" key="6">
    <source>
        <dbReference type="ARBA" id="ARBA00022729"/>
    </source>
</evidence>
<feature type="signal peptide" evidence="11">
    <location>
        <begin position="1"/>
        <end position="18"/>
    </location>
</feature>
<keyword evidence="14" id="KW-1185">Reference proteome</keyword>
<comment type="similarity">
    <text evidence="2 10">Belongs to the peptidase M14 family.</text>
</comment>
<feature type="chain" id="PRO_5022712425" evidence="11">
    <location>
        <begin position="19"/>
        <end position="453"/>
    </location>
</feature>
<keyword evidence="5" id="KW-0479">Metal-binding</keyword>
<dbReference type="Proteomes" id="UP000307440">
    <property type="component" value="Unassembled WGS sequence"/>
</dbReference>
<keyword evidence="8" id="KW-0862">Zinc</keyword>
<evidence type="ECO:0000256" key="4">
    <source>
        <dbReference type="ARBA" id="ARBA00022670"/>
    </source>
</evidence>
<feature type="domain" description="Peptidase M14" evidence="12">
    <location>
        <begin position="118"/>
        <end position="445"/>
    </location>
</feature>
<evidence type="ECO:0000256" key="3">
    <source>
        <dbReference type="ARBA" id="ARBA00022645"/>
    </source>
</evidence>
<evidence type="ECO:0000256" key="11">
    <source>
        <dbReference type="SAM" id="SignalP"/>
    </source>
</evidence>
<comment type="caution">
    <text evidence="10">Lacks conserved residue(s) required for the propagation of feature annotation.</text>
</comment>
<keyword evidence="6 11" id="KW-0732">Signal</keyword>
<comment type="cofactor">
    <cofactor evidence="1">
        <name>Zn(2+)</name>
        <dbReference type="ChEBI" id="CHEBI:29105"/>
    </cofactor>
</comment>
<keyword evidence="3" id="KW-0121">Carboxypeptidase</keyword>
<evidence type="ECO:0000259" key="12">
    <source>
        <dbReference type="PROSITE" id="PS52035"/>
    </source>
</evidence>
<dbReference type="Gene3D" id="3.40.630.10">
    <property type="entry name" value="Zn peptidases"/>
    <property type="match status" value="1"/>
</dbReference>
<dbReference type="STRING" id="230819.A0A5C3L6P5"/>
<dbReference type="CDD" id="cd03860">
    <property type="entry name" value="M14_CP_A-B_like"/>
    <property type="match status" value="1"/>
</dbReference>
<dbReference type="PANTHER" id="PTHR11705">
    <property type="entry name" value="PROTEASE FAMILY M14 CARBOXYPEPTIDASE A,B"/>
    <property type="match status" value="1"/>
</dbReference>
<organism evidence="13 14">
    <name type="scientific">Coprinopsis marcescibilis</name>
    <name type="common">Agaric fungus</name>
    <name type="synonym">Psathyrella marcescibilis</name>
    <dbReference type="NCBI Taxonomy" id="230819"/>
    <lineage>
        <taxon>Eukaryota</taxon>
        <taxon>Fungi</taxon>
        <taxon>Dikarya</taxon>
        <taxon>Basidiomycota</taxon>
        <taxon>Agaricomycotina</taxon>
        <taxon>Agaricomycetes</taxon>
        <taxon>Agaricomycetidae</taxon>
        <taxon>Agaricales</taxon>
        <taxon>Agaricineae</taxon>
        <taxon>Psathyrellaceae</taxon>
        <taxon>Coprinopsis</taxon>
    </lineage>
</organism>
<dbReference type="PRINTS" id="PR00765">
    <property type="entry name" value="CRBOXYPTASEA"/>
</dbReference>
<sequence length="453" mass="50999">MVKAWIALLSAFCATAAAYDQQVLSHTHQNANGILRRFNITGGAKETIIKIAQDHDWDLWHVGKTHVDIFWRENGEDLPLVLQDIPHTTSVLPLSPQLSVESVQWNLETLNNSTFHATYHPLDEINLFLEELAEMNPDTAMLQRIGLSAEGKDIVALTITNDVKGDRISAEGKKKKKKKKAPHLTDKLDFVILGAQHAREWVASSTALYVAHALTVNTSSDEPHALSSLLDVYNFHIIPVPNPDGYVYTWESDRYWYKNRQIVAPHSKCAGLDMNRNWGHHWEPEPVPGHPNPAEPVDPCSHWYPGSRPFESPEVNSIANFLSTLHFPVAFVDLRSYGQMISSPYSYSCKRVPKDGEDQAEAAFGVVHAIKDVHEVHFQAGRLCETLYEAPGNVVDWAYARVGIKYSYVAHLRDTGTYGFSLPDKYIRPVGEETSGMVQYLAKFIATKMDRKF</sequence>
<dbReference type="SMART" id="SM00631">
    <property type="entry name" value="Zn_pept"/>
    <property type="match status" value="1"/>
</dbReference>
<reference evidence="13 14" key="1">
    <citation type="journal article" date="2019" name="Nat. Ecol. Evol.">
        <title>Megaphylogeny resolves global patterns of mushroom evolution.</title>
        <authorList>
            <person name="Varga T."/>
            <person name="Krizsan K."/>
            <person name="Foldi C."/>
            <person name="Dima B."/>
            <person name="Sanchez-Garcia M."/>
            <person name="Sanchez-Ramirez S."/>
            <person name="Szollosi G.J."/>
            <person name="Szarkandi J.G."/>
            <person name="Papp V."/>
            <person name="Albert L."/>
            <person name="Andreopoulos W."/>
            <person name="Angelini C."/>
            <person name="Antonin V."/>
            <person name="Barry K.W."/>
            <person name="Bougher N.L."/>
            <person name="Buchanan P."/>
            <person name="Buyck B."/>
            <person name="Bense V."/>
            <person name="Catcheside P."/>
            <person name="Chovatia M."/>
            <person name="Cooper J."/>
            <person name="Damon W."/>
            <person name="Desjardin D."/>
            <person name="Finy P."/>
            <person name="Geml J."/>
            <person name="Haridas S."/>
            <person name="Hughes K."/>
            <person name="Justo A."/>
            <person name="Karasinski D."/>
            <person name="Kautmanova I."/>
            <person name="Kiss B."/>
            <person name="Kocsube S."/>
            <person name="Kotiranta H."/>
            <person name="LaButti K.M."/>
            <person name="Lechner B.E."/>
            <person name="Liimatainen K."/>
            <person name="Lipzen A."/>
            <person name="Lukacs Z."/>
            <person name="Mihaltcheva S."/>
            <person name="Morgado L.N."/>
            <person name="Niskanen T."/>
            <person name="Noordeloos M.E."/>
            <person name="Ohm R.A."/>
            <person name="Ortiz-Santana B."/>
            <person name="Ovrebo C."/>
            <person name="Racz N."/>
            <person name="Riley R."/>
            <person name="Savchenko A."/>
            <person name="Shiryaev A."/>
            <person name="Soop K."/>
            <person name="Spirin V."/>
            <person name="Szebenyi C."/>
            <person name="Tomsovsky M."/>
            <person name="Tulloss R.E."/>
            <person name="Uehling J."/>
            <person name="Grigoriev I.V."/>
            <person name="Vagvolgyi C."/>
            <person name="Papp T."/>
            <person name="Martin F.M."/>
            <person name="Miettinen O."/>
            <person name="Hibbett D.S."/>
            <person name="Nagy L.G."/>
        </authorList>
    </citation>
    <scope>NUCLEOTIDE SEQUENCE [LARGE SCALE GENOMIC DNA]</scope>
    <source>
        <strain evidence="13 14">CBS 121175</strain>
    </source>
</reference>
<evidence type="ECO:0000313" key="13">
    <source>
        <dbReference type="EMBL" id="TFK23888.1"/>
    </source>
</evidence>
<dbReference type="AlphaFoldDB" id="A0A5C3L6P5"/>
<dbReference type="SUPFAM" id="SSF53187">
    <property type="entry name" value="Zn-dependent exopeptidases"/>
    <property type="match status" value="1"/>
</dbReference>
<protein>
    <submittedName>
        <fullName evidence="13">Zn-dependent exopeptidase</fullName>
    </submittedName>
</protein>
<evidence type="ECO:0000256" key="10">
    <source>
        <dbReference type="PROSITE-ProRule" id="PRU01379"/>
    </source>
</evidence>
<keyword evidence="9" id="KW-0482">Metalloprotease</keyword>
<evidence type="ECO:0000256" key="1">
    <source>
        <dbReference type="ARBA" id="ARBA00001947"/>
    </source>
</evidence>
<accession>A0A5C3L6P5</accession>
<dbReference type="PANTHER" id="PTHR11705:SF143">
    <property type="entry name" value="SLL0236 PROTEIN"/>
    <property type="match status" value="1"/>
</dbReference>
<dbReference type="InterPro" id="IPR000834">
    <property type="entry name" value="Peptidase_M14"/>
</dbReference>
<keyword evidence="4" id="KW-0645">Protease</keyword>
<evidence type="ECO:0000256" key="5">
    <source>
        <dbReference type="ARBA" id="ARBA00022723"/>
    </source>
</evidence>